<protein>
    <recommendedName>
        <fullName evidence="2">Efflux RND transporter periplasmic adaptor subunit</fullName>
    </recommendedName>
</protein>
<dbReference type="KEGG" id="cmav:ABHF33_07360"/>
<organism evidence="1">
    <name type="scientific">Chitinibacter mangrovi</name>
    <dbReference type="NCBI Taxonomy" id="3153927"/>
    <lineage>
        <taxon>Bacteria</taxon>
        <taxon>Pseudomonadati</taxon>
        <taxon>Pseudomonadota</taxon>
        <taxon>Betaproteobacteria</taxon>
        <taxon>Neisseriales</taxon>
        <taxon>Chitinibacteraceae</taxon>
        <taxon>Chitinibacter</taxon>
    </lineage>
</organism>
<reference evidence="1" key="1">
    <citation type="submission" date="2024-05" db="EMBL/GenBank/DDBJ databases">
        <authorList>
            <person name="Yang L."/>
            <person name="Pan L."/>
        </authorList>
    </citation>
    <scope>NUCLEOTIDE SEQUENCE</scope>
    <source>
        <strain evidence="1">FCG-7</strain>
    </source>
</reference>
<gene>
    <name evidence="1" type="ORF">ABHF33_07360</name>
</gene>
<evidence type="ECO:0000313" key="1">
    <source>
        <dbReference type="EMBL" id="XBM02073.1"/>
    </source>
</evidence>
<dbReference type="AlphaFoldDB" id="A0AAU7FEY4"/>
<dbReference type="RefSeq" id="WP_348946345.1">
    <property type="nucleotide sequence ID" value="NZ_CP157355.1"/>
</dbReference>
<dbReference type="EMBL" id="CP157355">
    <property type="protein sequence ID" value="XBM02073.1"/>
    <property type="molecule type" value="Genomic_DNA"/>
</dbReference>
<evidence type="ECO:0008006" key="2">
    <source>
        <dbReference type="Google" id="ProtNLM"/>
    </source>
</evidence>
<sequence>MFAPTEATSLALGQTVKLVVQTREQTKGIRLPASSVVKNSANESVVWLHDSALVFRAVPVTPIPVDGKTVLVTQLKPGSRVVTQGATLINQIR</sequence>
<proteinExistence type="predicted"/>
<accession>A0AAU7FEY4</accession>
<dbReference type="Gene3D" id="2.40.420.20">
    <property type="match status" value="1"/>
</dbReference>
<name>A0AAU7FEY4_9NEIS</name>